<reference evidence="2 3" key="1">
    <citation type="journal article" date="2015" name="Genome Biol. Evol.">
        <title>Comparative Genomics of a Bacterivorous Green Alga Reveals Evolutionary Causalities and Consequences of Phago-Mixotrophic Mode of Nutrition.</title>
        <authorList>
            <person name="Burns J.A."/>
            <person name="Paasch A."/>
            <person name="Narechania A."/>
            <person name="Kim E."/>
        </authorList>
    </citation>
    <scope>NUCLEOTIDE SEQUENCE [LARGE SCALE GENOMIC DNA]</scope>
    <source>
        <strain evidence="2 3">PLY_AMNH</strain>
    </source>
</reference>
<organism evidence="2 3">
    <name type="scientific">Cymbomonas tetramitiformis</name>
    <dbReference type="NCBI Taxonomy" id="36881"/>
    <lineage>
        <taxon>Eukaryota</taxon>
        <taxon>Viridiplantae</taxon>
        <taxon>Chlorophyta</taxon>
        <taxon>Pyramimonadophyceae</taxon>
        <taxon>Pyramimonadales</taxon>
        <taxon>Pyramimonadaceae</taxon>
        <taxon>Cymbomonas</taxon>
    </lineage>
</organism>
<accession>A0AAE0GLM0</accession>
<gene>
    <name evidence="2" type="ORF">CYMTET_11933</name>
</gene>
<evidence type="ECO:0000313" key="3">
    <source>
        <dbReference type="Proteomes" id="UP001190700"/>
    </source>
</evidence>
<evidence type="ECO:0000313" key="2">
    <source>
        <dbReference type="EMBL" id="KAK3280227.1"/>
    </source>
</evidence>
<protein>
    <submittedName>
        <fullName evidence="2">Uncharacterized protein</fullName>
    </submittedName>
</protein>
<name>A0AAE0GLM0_9CHLO</name>
<dbReference type="Proteomes" id="UP001190700">
    <property type="component" value="Unassembled WGS sequence"/>
</dbReference>
<dbReference type="EMBL" id="LGRX02004481">
    <property type="protein sequence ID" value="KAK3280227.1"/>
    <property type="molecule type" value="Genomic_DNA"/>
</dbReference>
<feature type="coiled-coil region" evidence="1">
    <location>
        <begin position="32"/>
        <end position="129"/>
    </location>
</feature>
<comment type="caution">
    <text evidence="2">The sequence shown here is derived from an EMBL/GenBank/DDBJ whole genome shotgun (WGS) entry which is preliminary data.</text>
</comment>
<proteinExistence type="predicted"/>
<dbReference type="AlphaFoldDB" id="A0AAE0GLM0"/>
<evidence type="ECO:0000256" key="1">
    <source>
        <dbReference type="SAM" id="Coils"/>
    </source>
</evidence>
<keyword evidence="3" id="KW-1185">Reference proteome</keyword>
<sequence>MSCELQILESNKREVDLEKELALMREDCKDLLTTAEQRRVRNTEELEALRSTQMELKTALVQAEAQGAGLKTVIDTLSVGKEEMCERLMRLELKLTSTQDQKASLMCQVQGLQEEHEELQKNYDERCAEMAGLKMQIEIDERAMTQAMAELEGIFAKRCQEEMESSCSSMDPAVKASMQQLKQLLDRG</sequence>
<keyword evidence="1" id="KW-0175">Coiled coil</keyword>